<dbReference type="GO" id="GO:0051603">
    <property type="term" value="P:proteolysis involved in protein catabolic process"/>
    <property type="evidence" value="ECO:0007669"/>
    <property type="project" value="TreeGrafter"/>
</dbReference>
<dbReference type="CDD" id="cd07332">
    <property type="entry name" value="M48C_Oma1_like"/>
    <property type="match status" value="1"/>
</dbReference>
<keyword evidence="2" id="KW-0479">Metal-binding</keyword>
<dbReference type="Gene3D" id="3.30.2010.10">
    <property type="entry name" value="Metalloproteases ('zincins'), catalytic domain"/>
    <property type="match status" value="1"/>
</dbReference>
<evidence type="ECO:0000256" key="3">
    <source>
        <dbReference type="ARBA" id="ARBA00022801"/>
    </source>
</evidence>
<reference evidence="9 10" key="1">
    <citation type="submission" date="2018-08" db="EMBL/GenBank/DDBJ databases">
        <title>Chitinophagaceae sp. K23C18032701, a novel bacterium isolated from forest soil.</title>
        <authorList>
            <person name="Wang C."/>
        </authorList>
    </citation>
    <scope>NUCLEOTIDE SEQUENCE [LARGE SCALE GENOMIC DNA]</scope>
    <source>
        <strain evidence="9 10">K23C18032701</strain>
    </source>
</reference>
<dbReference type="Pfam" id="PF01435">
    <property type="entry name" value="Peptidase_M48"/>
    <property type="match status" value="1"/>
</dbReference>
<accession>A0A3E1NLD4</accession>
<comment type="similarity">
    <text evidence="6">Belongs to the peptidase M48 family.</text>
</comment>
<proteinExistence type="inferred from homology"/>
<keyword evidence="7" id="KW-0812">Transmembrane</keyword>
<comment type="caution">
    <text evidence="9">The sequence shown here is derived from an EMBL/GenBank/DDBJ whole genome shotgun (WGS) entry which is preliminary data.</text>
</comment>
<keyword evidence="7" id="KW-1133">Transmembrane helix</keyword>
<name>A0A3E1NLD4_9BACT</name>
<evidence type="ECO:0000313" key="10">
    <source>
        <dbReference type="Proteomes" id="UP000261284"/>
    </source>
</evidence>
<dbReference type="GO" id="GO:0046872">
    <property type="term" value="F:metal ion binding"/>
    <property type="evidence" value="ECO:0007669"/>
    <property type="project" value="UniProtKB-KW"/>
</dbReference>
<evidence type="ECO:0000256" key="4">
    <source>
        <dbReference type="ARBA" id="ARBA00022833"/>
    </source>
</evidence>
<sequence length="364" mass="39993">MPISWNLNHLMNDLIEFHDGNNAAPQAVHVLIFHNKLHAYTVAADKNQLLFSCPLKSLRAGKEADNDLLHLDATGNRYLRYPHDTPFARLVQAELQSLPVSHFNGIVRHPAIKWAGVCLVLFAALYALLTLIMPAICLRAIRPAQEAALGNTMAAGILSGEHIDTAGTKLVQSFANHLQLSGNYPITTTVVKQPVVNAFALPGGHIVVYSGLLQQLRSAEELAALLAHEATHINERHSLRSVLNNVSYSVLIQVLTGNAPAIADALAQNAGYLQSLSYSRKLEKEADAKGMQLLLRNQVSPEGMVALLQQLQQQETTRQISFLSTHPLTAQRLAAAQRFIHHNDIAEYKTNKELAAIWNSIAHR</sequence>
<keyword evidence="5 6" id="KW-0482">Metalloprotease</keyword>
<dbReference type="PANTHER" id="PTHR22726:SF1">
    <property type="entry name" value="METALLOENDOPEPTIDASE OMA1, MITOCHONDRIAL"/>
    <property type="match status" value="1"/>
</dbReference>
<protein>
    <recommendedName>
        <fullName evidence="8">Peptidase M48 domain-containing protein</fullName>
    </recommendedName>
</protein>
<comment type="cofactor">
    <cofactor evidence="6">
        <name>Zn(2+)</name>
        <dbReference type="ChEBI" id="CHEBI:29105"/>
    </cofactor>
    <text evidence="6">Binds 1 zinc ion per subunit.</text>
</comment>
<organism evidence="9 10">
    <name type="scientific">Deminuibacter soli</name>
    <dbReference type="NCBI Taxonomy" id="2291815"/>
    <lineage>
        <taxon>Bacteria</taxon>
        <taxon>Pseudomonadati</taxon>
        <taxon>Bacteroidota</taxon>
        <taxon>Chitinophagia</taxon>
        <taxon>Chitinophagales</taxon>
        <taxon>Chitinophagaceae</taxon>
        <taxon>Deminuibacter</taxon>
    </lineage>
</organism>
<dbReference type="AlphaFoldDB" id="A0A3E1NLD4"/>
<evidence type="ECO:0000259" key="8">
    <source>
        <dbReference type="Pfam" id="PF01435"/>
    </source>
</evidence>
<gene>
    <name evidence="9" type="ORF">DXN05_08120</name>
</gene>
<evidence type="ECO:0000256" key="6">
    <source>
        <dbReference type="RuleBase" id="RU003983"/>
    </source>
</evidence>
<evidence type="ECO:0000313" key="9">
    <source>
        <dbReference type="EMBL" id="RFM28736.1"/>
    </source>
</evidence>
<dbReference type="InterPro" id="IPR001915">
    <property type="entry name" value="Peptidase_M48"/>
</dbReference>
<evidence type="ECO:0000256" key="7">
    <source>
        <dbReference type="SAM" id="Phobius"/>
    </source>
</evidence>
<evidence type="ECO:0000256" key="5">
    <source>
        <dbReference type="ARBA" id="ARBA00023049"/>
    </source>
</evidence>
<dbReference type="EMBL" id="QTJU01000002">
    <property type="protein sequence ID" value="RFM28736.1"/>
    <property type="molecule type" value="Genomic_DNA"/>
</dbReference>
<evidence type="ECO:0000256" key="1">
    <source>
        <dbReference type="ARBA" id="ARBA00022670"/>
    </source>
</evidence>
<feature type="domain" description="Peptidase M48" evidence="8">
    <location>
        <begin position="171"/>
        <end position="337"/>
    </location>
</feature>
<dbReference type="Proteomes" id="UP000261284">
    <property type="component" value="Unassembled WGS sequence"/>
</dbReference>
<feature type="transmembrane region" description="Helical" evidence="7">
    <location>
        <begin position="114"/>
        <end position="136"/>
    </location>
</feature>
<dbReference type="GO" id="GO:0016020">
    <property type="term" value="C:membrane"/>
    <property type="evidence" value="ECO:0007669"/>
    <property type="project" value="TreeGrafter"/>
</dbReference>
<keyword evidence="10" id="KW-1185">Reference proteome</keyword>
<keyword evidence="4 6" id="KW-0862">Zinc</keyword>
<dbReference type="PANTHER" id="PTHR22726">
    <property type="entry name" value="METALLOENDOPEPTIDASE OMA1"/>
    <property type="match status" value="1"/>
</dbReference>
<keyword evidence="3 6" id="KW-0378">Hydrolase</keyword>
<keyword evidence="1 6" id="KW-0645">Protease</keyword>
<dbReference type="InterPro" id="IPR051156">
    <property type="entry name" value="Mito/Outer_Membr_Metalloprot"/>
</dbReference>
<evidence type="ECO:0000256" key="2">
    <source>
        <dbReference type="ARBA" id="ARBA00022723"/>
    </source>
</evidence>
<keyword evidence="7" id="KW-0472">Membrane</keyword>
<dbReference type="GO" id="GO:0004222">
    <property type="term" value="F:metalloendopeptidase activity"/>
    <property type="evidence" value="ECO:0007669"/>
    <property type="project" value="InterPro"/>
</dbReference>